<keyword evidence="5 7" id="KW-0808">Transferase</keyword>
<dbReference type="InterPro" id="IPR004839">
    <property type="entry name" value="Aminotransferase_I/II_large"/>
</dbReference>
<dbReference type="Pfam" id="PF00155">
    <property type="entry name" value="Aminotran_1_2"/>
    <property type="match status" value="1"/>
</dbReference>
<dbReference type="GO" id="GO:0005829">
    <property type="term" value="C:cytosol"/>
    <property type="evidence" value="ECO:0007669"/>
    <property type="project" value="TreeGrafter"/>
</dbReference>
<evidence type="ECO:0000256" key="2">
    <source>
        <dbReference type="ARBA" id="ARBA00007441"/>
    </source>
</evidence>
<comment type="cofactor">
    <cofactor evidence="1">
        <name>pyridoxal 5'-phosphate</name>
        <dbReference type="ChEBI" id="CHEBI:597326"/>
    </cofactor>
</comment>
<comment type="catalytic activity">
    <reaction evidence="7">
        <text>L-aspartate + 2-oxoglutarate = oxaloacetate + L-glutamate</text>
        <dbReference type="Rhea" id="RHEA:21824"/>
        <dbReference type="ChEBI" id="CHEBI:16452"/>
        <dbReference type="ChEBI" id="CHEBI:16810"/>
        <dbReference type="ChEBI" id="CHEBI:29985"/>
        <dbReference type="ChEBI" id="CHEBI:29991"/>
        <dbReference type="EC" id="2.6.1.1"/>
    </reaction>
</comment>
<organism evidence="9">
    <name type="scientific">Azumapecten farreri</name>
    <name type="common">Farrer's scallop</name>
    <name type="synonym">Chlamys farreri</name>
    <dbReference type="NCBI Taxonomy" id="106299"/>
    <lineage>
        <taxon>Eukaryota</taxon>
        <taxon>Metazoa</taxon>
        <taxon>Spiralia</taxon>
        <taxon>Lophotrochozoa</taxon>
        <taxon>Mollusca</taxon>
        <taxon>Bivalvia</taxon>
        <taxon>Autobranchia</taxon>
        <taxon>Pteriomorphia</taxon>
        <taxon>Pectinida</taxon>
        <taxon>Pectinoidea</taxon>
        <taxon>Pectinidae</taxon>
        <taxon>Azumapecten</taxon>
    </lineage>
</organism>
<dbReference type="PRINTS" id="PR00799">
    <property type="entry name" value="TRANSAMINASE"/>
</dbReference>
<dbReference type="SUPFAM" id="SSF53383">
    <property type="entry name" value="PLP-dependent transferases"/>
    <property type="match status" value="1"/>
</dbReference>
<evidence type="ECO:0000259" key="8">
    <source>
        <dbReference type="Pfam" id="PF00155"/>
    </source>
</evidence>
<dbReference type="InterPro" id="IPR015424">
    <property type="entry name" value="PyrdxlP-dep_Trfase"/>
</dbReference>
<accession>A0A5P8NFI1</accession>
<dbReference type="InterPro" id="IPR000796">
    <property type="entry name" value="Asp_trans"/>
</dbReference>
<dbReference type="Gene3D" id="3.40.640.10">
    <property type="entry name" value="Type I PLP-dependent aspartate aminotransferase-like (Major domain)"/>
    <property type="match status" value="1"/>
</dbReference>
<protein>
    <recommendedName>
        <fullName evidence="7">Aspartate aminotransferase</fullName>
        <ecNumber evidence="7">2.6.1.1</ecNumber>
    </recommendedName>
</protein>
<comment type="miscellaneous">
    <text evidence="7">In eukaryotes there are cytoplasmic, mitochondrial and chloroplastic isozymes.</text>
</comment>
<keyword evidence="6" id="KW-0663">Pyridoxal phosphate</keyword>
<evidence type="ECO:0000256" key="3">
    <source>
        <dbReference type="ARBA" id="ARBA00011738"/>
    </source>
</evidence>
<sequence length="415" mass="46656">MAESMFSDIKIAPPIEVFSLTAKFNEDNRPIKVNLGVGAYRTNEDKPWVLPVVRTVEAQMACDTTLNHEYLPVGGLPEFSYNAMKLLLGDDNPVFTENRVLGTQALGGTWGLKLAAEFMHRHLGVDVVYVSKPTWGNHKGIFKDAGFSQIKEYRYWKADTRSLDIDGMLEDLKNAPERACVILHGCAHNPTGVDPTNEQWKMIADVCEERNLTIVMDIAYQGFATGKLDEDAAAVRYMQSRGFEMFIAQSFSKNFGLYNERVGNLVTVTKSNDAVLKVKSQMDLIVRTMWSNPPNHGARIVCSVLNNPGYLSEWKEQVKMMAERIRMMRHQLRQKLISLGTPGSWEHINTQRGMFSYTGLTEAQVDVLQSRYHIYMLKSGRINMCGLTSNNIDYVADAIHAVVSGDTSQQKQASL</sequence>
<dbReference type="GO" id="GO:0004069">
    <property type="term" value="F:L-aspartate:2-oxoglutarate aminotransferase activity"/>
    <property type="evidence" value="ECO:0007669"/>
    <property type="project" value="UniProtKB-EC"/>
</dbReference>
<name>A0A5P8NFI1_AZUFA</name>
<dbReference type="InterPro" id="IPR015422">
    <property type="entry name" value="PyrdxlP-dep_Trfase_small"/>
</dbReference>
<dbReference type="GO" id="GO:0006532">
    <property type="term" value="P:aspartate biosynthetic process"/>
    <property type="evidence" value="ECO:0007669"/>
    <property type="project" value="TreeGrafter"/>
</dbReference>
<dbReference type="FunFam" id="3.40.640.10:FF:000066">
    <property type="entry name" value="Aspartate aminotransferase"/>
    <property type="match status" value="1"/>
</dbReference>
<dbReference type="InterPro" id="IPR004838">
    <property type="entry name" value="NHTrfase_class1_PyrdxlP-BS"/>
</dbReference>
<dbReference type="GO" id="GO:0030170">
    <property type="term" value="F:pyridoxal phosphate binding"/>
    <property type="evidence" value="ECO:0007669"/>
    <property type="project" value="InterPro"/>
</dbReference>
<dbReference type="PANTHER" id="PTHR11879">
    <property type="entry name" value="ASPARTATE AMINOTRANSFERASE"/>
    <property type="match status" value="1"/>
</dbReference>
<comment type="subunit">
    <text evidence="3 7">Homodimer.</text>
</comment>
<evidence type="ECO:0000256" key="5">
    <source>
        <dbReference type="ARBA" id="ARBA00022679"/>
    </source>
</evidence>
<comment type="similarity">
    <text evidence="2">Belongs to the class-I pyridoxal-phosphate-dependent aminotransferase family.</text>
</comment>
<dbReference type="CDD" id="cd00609">
    <property type="entry name" value="AAT_like"/>
    <property type="match status" value="1"/>
</dbReference>
<reference evidence="9" key="1">
    <citation type="submission" date="2018-08" db="EMBL/GenBank/DDBJ databases">
        <title>Integration of biochemical, cellular and genic indicators for understanding the ageing process in Zhikong Scallop Chlamys farreri.</title>
        <authorList>
            <person name="Lian S."/>
            <person name="Wang J."/>
            <person name="Zhang L."/>
            <person name="Hu N."/>
            <person name="Liu S."/>
            <person name="Dai X."/>
            <person name="Zhang F."/>
            <person name="Hu X."/>
            <person name="Bao Z."/>
            <person name="Wang S."/>
        </authorList>
    </citation>
    <scope>NUCLEOTIDE SEQUENCE</scope>
</reference>
<dbReference type="NCBIfam" id="NF006719">
    <property type="entry name" value="PRK09257.1"/>
    <property type="match status" value="1"/>
</dbReference>
<dbReference type="AlphaFoldDB" id="A0A5P8NFI1"/>
<dbReference type="Gene3D" id="3.90.1150.10">
    <property type="entry name" value="Aspartate Aminotransferase, domain 1"/>
    <property type="match status" value="1"/>
</dbReference>
<dbReference type="PROSITE" id="PS00105">
    <property type="entry name" value="AA_TRANSFER_CLASS_1"/>
    <property type="match status" value="1"/>
</dbReference>
<keyword evidence="4 7" id="KW-0032">Aminotransferase</keyword>
<dbReference type="FunFam" id="3.90.1150.10:FF:000001">
    <property type="entry name" value="Aspartate aminotransferase"/>
    <property type="match status" value="1"/>
</dbReference>
<proteinExistence type="evidence at transcript level"/>
<dbReference type="EMBL" id="MH795163">
    <property type="protein sequence ID" value="QFR39792.1"/>
    <property type="molecule type" value="mRNA"/>
</dbReference>
<dbReference type="InterPro" id="IPR015421">
    <property type="entry name" value="PyrdxlP-dep_Trfase_major"/>
</dbReference>
<evidence type="ECO:0000256" key="1">
    <source>
        <dbReference type="ARBA" id="ARBA00001933"/>
    </source>
</evidence>
<evidence type="ECO:0000256" key="4">
    <source>
        <dbReference type="ARBA" id="ARBA00022576"/>
    </source>
</evidence>
<dbReference type="EC" id="2.6.1.1" evidence="7"/>
<evidence type="ECO:0000313" key="9">
    <source>
        <dbReference type="EMBL" id="QFR39792.1"/>
    </source>
</evidence>
<feature type="domain" description="Aminotransferase class I/classII large" evidence="8">
    <location>
        <begin position="31"/>
        <end position="399"/>
    </location>
</feature>
<evidence type="ECO:0000256" key="6">
    <source>
        <dbReference type="ARBA" id="ARBA00022898"/>
    </source>
</evidence>
<dbReference type="PANTHER" id="PTHR11879:SF55">
    <property type="entry name" value="GLUTAMATE OXALOACETATE TRANSAMINASE 1, ISOFORM B"/>
    <property type="match status" value="1"/>
</dbReference>
<evidence type="ECO:0000256" key="7">
    <source>
        <dbReference type="RuleBase" id="RU000480"/>
    </source>
</evidence>